<evidence type="ECO:0000259" key="1">
    <source>
        <dbReference type="Pfam" id="PF00188"/>
    </source>
</evidence>
<organism evidence="2 3">
    <name type="scientific">Dimargaris cristalligena</name>
    <dbReference type="NCBI Taxonomy" id="215637"/>
    <lineage>
        <taxon>Eukaryota</taxon>
        <taxon>Fungi</taxon>
        <taxon>Fungi incertae sedis</taxon>
        <taxon>Zoopagomycota</taxon>
        <taxon>Kickxellomycotina</taxon>
        <taxon>Dimargaritomycetes</taxon>
        <taxon>Dimargaritales</taxon>
        <taxon>Dimargaritaceae</taxon>
        <taxon>Dimargaris</taxon>
    </lineage>
</organism>
<reference evidence="3" key="1">
    <citation type="journal article" date="2018" name="Nat. Microbiol.">
        <title>Leveraging single-cell genomics to expand the fungal tree of life.</title>
        <authorList>
            <person name="Ahrendt S.R."/>
            <person name="Quandt C.A."/>
            <person name="Ciobanu D."/>
            <person name="Clum A."/>
            <person name="Salamov A."/>
            <person name="Andreopoulos B."/>
            <person name="Cheng J.F."/>
            <person name="Woyke T."/>
            <person name="Pelin A."/>
            <person name="Henrissat B."/>
            <person name="Reynolds N.K."/>
            <person name="Benny G.L."/>
            <person name="Smith M.E."/>
            <person name="James T.Y."/>
            <person name="Grigoriev I.V."/>
        </authorList>
    </citation>
    <scope>NUCLEOTIDE SEQUENCE [LARGE SCALE GENOMIC DNA]</scope>
    <source>
        <strain evidence="3">RSA 468</strain>
    </source>
</reference>
<name>A0A4Q0A1Q6_9FUNG</name>
<sequence length="206" mass="22247">MADQDPLKQSNDSIPGEVKVIVTVTVIAGVPTPTSPANEDEWNLPRIFNSKEPTNITLNEPNSELAQAQDLPLELPNLVGADNAVGVVLEAVNQARAKLGLQPTIADSDLTRVAQAHSDYQKASGKMTHDDPQGSADQRLSRIKPGWDSVAENVAMGYPDPTADMEAWMKSPGHRANILNPDSIRMGYARSGKYSTQMFAHYPGDS</sequence>
<dbReference type="STRING" id="215637.A0A4Q0A1Q6"/>
<dbReference type="SUPFAM" id="SSF55797">
    <property type="entry name" value="PR-1-like"/>
    <property type="match status" value="1"/>
</dbReference>
<dbReference type="Gene3D" id="3.40.33.10">
    <property type="entry name" value="CAP"/>
    <property type="match status" value="1"/>
</dbReference>
<dbReference type="Pfam" id="PF00188">
    <property type="entry name" value="CAP"/>
    <property type="match status" value="1"/>
</dbReference>
<evidence type="ECO:0000313" key="2">
    <source>
        <dbReference type="EMBL" id="RKP39090.1"/>
    </source>
</evidence>
<keyword evidence="3" id="KW-1185">Reference proteome</keyword>
<dbReference type="PANTHER" id="PTHR31157">
    <property type="entry name" value="SCP DOMAIN-CONTAINING PROTEIN"/>
    <property type="match status" value="1"/>
</dbReference>
<dbReference type="InterPro" id="IPR014044">
    <property type="entry name" value="CAP_dom"/>
</dbReference>
<dbReference type="PANTHER" id="PTHR31157:SF1">
    <property type="entry name" value="SCP DOMAIN-CONTAINING PROTEIN"/>
    <property type="match status" value="1"/>
</dbReference>
<dbReference type="CDD" id="cd05379">
    <property type="entry name" value="CAP_bacterial"/>
    <property type="match status" value="1"/>
</dbReference>
<dbReference type="InterPro" id="IPR035940">
    <property type="entry name" value="CAP_sf"/>
</dbReference>
<dbReference type="AlphaFoldDB" id="A0A4Q0A1Q6"/>
<accession>A0A4Q0A1Q6</accession>
<evidence type="ECO:0000313" key="3">
    <source>
        <dbReference type="Proteomes" id="UP000268162"/>
    </source>
</evidence>
<feature type="domain" description="SCP" evidence="1">
    <location>
        <begin position="89"/>
        <end position="197"/>
    </location>
</feature>
<dbReference type="Proteomes" id="UP000268162">
    <property type="component" value="Unassembled WGS sequence"/>
</dbReference>
<proteinExistence type="predicted"/>
<gene>
    <name evidence="2" type="ORF">BJ085DRAFT_31315</name>
</gene>
<dbReference type="EMBL" id="ML002299">
    <property type="protein sequence ID" value="RKP39090.1"/>
    <property type="molecule type" value="Genomic_DNA"/>
</dbReference>
<protein>
    <submittedName>
        <fullName evidence="2">CAP domain-containing protein</fullName>
    </submittedName>
</protein>